<evidence type="ECO:0000313" key="3">
    <source>
        <dbReference type="Proteomes" id="UP000241507"/>
    </source>
</evidence>
<dbReference type="KEGG" id="grs:C7S20_06430"/>
<name>A0A2R3Z3V1_9FLAO</name>
<keyword evidence="1" id="KW-0812">Transmembrane</keyword>
<feature type="transmembrane region" description="Helical" evidence="1">
    <location>
        <begin position="55"/>
        <end position="74"/>
    </location>
</feature>
<dbReference type="EMBL" id="CP028136">
    <property type="protein sequence ID" value="AVR44934.1"/>
    <property type="molecule type" value="Genomic_DNA"/>
</dbReference>
<feature type="transmembrane region" description="Helical" evidence="1">
    <location>
        <begin position="12"/>
        <end position="35"/>
    </location>
</feature>
<gene>
    <name evidence="2" type="ORF">C7S20_06430</name>
</gene>
<evidence type="ECO:0000256" key="1">
    <source>
        <dbReference type="SAM" id="Phobius"/>
    </source>
</evidence>
<proteinExistence type="predicted"/>
<sequence length="93" mass="10082">MKIDKLLSVLRWIFTLLFLLIGLKSLLVIASFLPGSEYPGSPAVKAFAEAIFSKGFISPVMSITYVASGILIIIKRTAPLGLVLLAPFIIPFC</sequence>
<keyword evidence="1" id="KW-1133">Transmembrane helix</keyword>
<protein>
    <recommendedName>
        <fullName evidence="4">DoxX family protein</fullName>
    </recommendedName>
</protein>
<evidence type="ECO:0008006" key="4">
    <source>
        <dbReference type="Google" id="ProtNLM"/>
    </source>
</evidence>
<dbReference type="OrthoDB" id="193403at2"/>
<reference evidence="3" key="1">
    <citation type="submission" date="2018-03" db="EMBL/GenBank/DDBJ databases">
        <title>Gramella fulva sp. nov., isolated from a dry surface of tidal flat.</title>
        <authorList>
            <person name="Hwang S.H."/>
            <person name="Hwang W.M."/>
            <person name="Kang K."/>
            <person name="Ahn T.-Y."/>
        </authorList>
    </citation>
    <scope>NUCLEOTIDE SEQUENCE [LARGE SCALE GENOMIC DNA]</scope>
    <source>
        <strain evidence="3">SH35</strain>
    </source>
</reference>
<keyword evidence="1" id="KW-0472">Membrane</keyword>
<dbReference type="AlphaFoldDB" id="A0A2R3Z3V1"/>
<dbReference type="Proteomes" id="UP000241507">
    <property type="component" value="Chromosome"/>
</dbReference>
<organism evidence="2 3">
    <name type="scientific">Christiangramia fulva</name>
    <dbReference type="NCBI Taxonomy" id="2126553"/>
    <lineage>
        <taxon>Bacteria</taxon>
        <taxon>Pseudomonadati</taxon>
        <taxon>Bacteroidota</taxon>
        <taxon>Flavobacteriia</taxon>
        <taxon>Flavobacteriales</taxon>
        <taxon>Flavobacteriaceae</taxon>
        <taxon>Christiangramia</taxon>
    </lineage>
</organism>
<evidence type="ECO:0000313" key="2">
    <source>
        <dbReference type="EMBL" id="AVR44934.1"/>
    </source>
</evidence>
<dbReference type="RefSeq" id="WP_107011712.1">
    <property type="nucleotide sequence ID" value="NZ_CP028136.1"/>
</dbReference>
<keyword evidence="3" id="KW-1185">Reference proteome</keyword>
<accession>A0A2R3Z3V1</accession>